<evidence type="ECO:0000256" key="2">
    <source>
        <dbReference type="SAM" id="Phobius"/>
    </source>
</evidence>
<feature type="compositionally biased region" description="Basic and acidic residues" evidence="1">
    <location>
        <begin position="819"/>
        <end position="832"/>
    </location>
</feature>
<protein>
    <recommendedName>
        <fullName evidence="3">DUF6535 domain-containing protein</fullName>
    </recommendedName>
</protein>
<feature type="compositionally biased region" description="Polar residues" evidence="1">
    <location>
        <begin position="838"/>
        <end position="868"/>
    </location>
</feature>
<sequence length="878" mass="100044">MPKNEALPPELGDGEPVSSEPEVKTPKTTQPPLFKCGTPYRYMPPRKEGTDYWEKILEPVQKKDRAQCDAWRDEVQFILIFSILTHIFWDVTKAGLFSAVVTAFLVESYKNLQPDPTEATVILLARIAERLDNPLNGSTTSLDPSSNPFSFTPEFSSIRVNIFWFLSLVLSLTTVLIGIVSLQWLREHQSYPEYFSTEDTFMLLHMRTEMLEKWHVSAFFALLPFLLQVALVLFFIGLADFLASLGVWTVTIPVILLITGPIFFLVATTAIPTLQCYSVASPRTQMDSDVPVPCPYKSPQAQLFRWVFSASPGAQILRYGLLPAYSAFIQSFKYIRRLWNQNGAQDKLQPCISTDFVAAPKWADLDLEWISEGYIKTGHSAHFMIMFKEFYESVCFALTIPSYQATPEATPSLAPSAFKRQIADHELRPSYKSLIKMLKQDSLPVISDVLASPGVELLYDEVLLLFLQRLGSLWRNYRMELYFRVRDYFYIYHAVASRKVDEVFSPFYFNIEWCESIGYHRHARYFTEMERRYLDKRDAEYMDSFIKEIAKGKLDWSAYQLFDYYGVRRLISQYVRNSPPSHAPLLSAAKSLRSALWQYLNLDTASEPQVELKAIQSFLISSALVFVDVYLSKRVTTPQEIINLGVVLQQFCERALSNKLFRDRILKLNILDRIPVPMEWPRSPASLDVTGLSGEEKKIVRLLEVVRAHTSDKFPERLFRENVNSNENEASEFPDRREVAPAQEQLAQIGAHHIQQLLRDIPGGIQEALGAAAAHNLGDDQFRNRPPESTQGGPIRSLLVVNTTTPPQPRSPLPPSNDLRTRDTEREEKQIAEENNDEATQSRSSVTAGSTGPRETNDVQAGENQNPDFHNPEADNLV</sequence>
<feature type="domain" description="DUF6535" evidence="3">
    <location>
        <begin position="53"/>
        <end position="243"/>
    </location>
</feature>
<comment type="caution">
    <text evidence="4">The sequence shown here is derived from an EMBL/GenBank/DDBJ whole genome shotgun (WGS) entry which is preliminary data.</text>
</comment>
<name>A0A9W8TFA1_9AGAR</name>
<dbReference type="EMBL" id="JANKHO010000072">
    <property type="protein sequence ID" value="KAJ3515993.1"/>
    <property type="molecule type" value="Genomic_DNA"/>
</dbReference>
<feature type="region of interest" description="Disordered" evidence="1">
    <location>
        <begin position="1"/>
        <end position="31"/>
    </location>
</feature>
<gene>
    <name evidence="4" type="ORF">NLJ89_g1414</name>
</gene>
<keyword evidence="2" id="KW-0812">Transmembrane</keyword>
<dbReference type="OrthoDB" id="3235960at2759"/>
<feature type="transmembrane region" description="Helical" evidence="2">
    <location>
        <begin position="214"/>
        <end position="238"/>
    </location>
</feature>
<organism evidence="4 5">
    <name type="scientific">Agrocybe chaxingu</name>
    <dbReference type="NCBI Taxonomy" id="84603"/>
    <lineage>
        <taxon>Eukaryota</taxon>
        <taxon>Fungi</taxon>
        <taxon>Dikarya</taxon>
        <taxon>Basidiomycota</taxon>
        <taxon>Agaricomycotina</taxon>
        <taxon>Agaricomycetes</taxon>
        <taxon>Agaricomycetidae</taxon>
        <taxon>Agaricales</taxon>
        <taxon>Agaricineae</taxon>
        <taxon>Strophariaceae</taxon>
        <taxon>Agrocybe</taxon>
    </lineage>
</organism>
<feature type="transmembrane region" description="Helical" evidence="2">
    <location>
        <begin position="245"/>
        <end position="267"/>
    </location>
</feature>
<dbReference type="AlphaFoldDB" id="A0A9W8TFA1"/>
<keyword evidence="2" id="KW-0472">Membrane</keyword>
<feature type="compositionally biased region" description="Pro residues" evidence="1">
    <location>
        <begin position="806"/>
        <end position="815"/>
    </location>
</feature>
<proteinExistence type="predicted"/>
<evidence type="ECO:0000256" key="1">
    <source>
        <dbReference type="SAM" id="MobiDB-lite"/>
    </source>
</evidence>
<reference evidence="4" key="1">
    <citation type="submission" date="2022-07" db="EMBL/GenBank/DDBJ databases">
        <title>Genome Sequence of Agrocybe chaxingu.</title>
        <authorList>
            <person name="Buettner E."/>
        </authorList>
    </citation>
    <scope>NUCLEOTIDE SEQUENCE</scope>
    <source>
        <strain evidence="4">MP-N11</strain>
    </source>
</reference>
<dbReference type="InterPro" id="IPR045338">
    <property type="entry name" value="DUF6535"/>
</dbReference>
<evidence type="ECO:0000259" key="3">
    <source>
        <dbReference type="Pfam" id="PF20153"/>
    </source>
</evidence>
<dbReference type="Pfam" id="PF20153">
    <property type="entry name" value="DUF6535"/>
    <property type="match status" value="1"/>
</dbReference>
<keyword evidence="2" id="KW-1133">Transmembrane helix</keyword>
<accession>A0A9W8TFA1</accession>
<feature type="transmembrane region" description="Helical" evidence="2">
    <location>
        <begin position="162"/>
        <end position="185"/>
    </location>
</feature>
<evidence type="ECO:0000313" key="4">
    <source>
        <dbReference type="EMBL" id="KAJ3515993.1"/>
    </source>
</evidence>
<keyword evidence="5" id="KW-1185">Reference proteome</keyword>
<dbReference type="Proteomes" id="UP001148786">
    <property type="component" value="Unassembled WGS sequence"/>
</dbReference>
<evidence type="ECO:0000313" key="5">
    <source>
        <dbReference type="Proteomes" id="UP001148786"/>
    </source>
</evidence>
<feature type="region of interest" description="Disordered" evidence="1">
    <location>
        <begin position="778"/>
        <end position="878"/>
    </location>
</feature>